<dbReference type="EMBL" id="BOMI01000163">
    <property type="protein sequence ID" value="GID79219.1"/>
    <property type="molecule type" value="Genomic_DNA"/>
</dbReference>
<evidence type="ECO:0000256" key="1">
    <source>
        <dbReference type="ARBA" id="ARBA00022679"/>
    </source>
</evidence>
<evidence type="ECO:0000256" key="2">
    <source>
        <dbReference type="ARBA" id="ARBA00023315"/>
    </source>
</evidence>
<evidence type="ECO:0000313" key="4">
    <source>
        <dbReference type="EMBL" id="GID79219.1"/>
    </source>
</evidence>
<dbReference type="InterPro" id="IPR000182">
    <property type="entry name" value="GNAT_dom"/>
</dbReference>
<proteinExistence type="predicted"/>
<dbReference type="InterPro" id="IPR050832">
    <property type="entry name" value="Bact_Acetyltransf"/>
</dbReference>
<dbReference type="PANTHER" id="PTHR43877">
    <property type="entry name" value="AMINOALKYLPHOSPHONATE N-ACETYLTRANSFERASE-RELATED-RELATED"/>
    <property type="match status" value="1"/>
</dbReference>
<feature type="domain" description="N-acetyltransferase" evidence="3">
    <location>
        <begin position="3"/>
        <end position="136"/>
    </location>
</feature>
<keyword evidence="1" id="KW-0808">Transferase</keyword>
<reference evidence="4 5" key="1">
    <citation type="submission" date="2021-01" db="EMBL/GenBank/DDBJ databases">
        <title>Whole genome shotgun sequence of Actinoplanes deccanensis NBRC 13994.</title>
        <authorList>
            <person name="Komaki H."/>
            <person name="Tamura T."/>
        </authorList>
    </citation>
    <scope>NUCLEOTIDE SEQUENCE [LARGE SCALE GENOMIC DNA]</scope>
    <source>
        <strain evidence="4 5">NBRC 13994</strain>
    </source>
</reference>
<dbReference type="Gene3D" id="3.40.630.30">
    <property type="match status" value="1"/>
</dbReference>
<dbReference type="Pfam" id="PF00583">
    <property type="entry name" value="Acetyltransf_1"/>
    <property type="match status" value="1"/>
</dbReference>
<comment type="caution">
    <text evidence="4">The sequence shown here is derived from an EMBL/GenBank/DDBJ whole genome shotgun (WGS) entry which is preliminary data.</text>
</comment>
<accession>A0ABQ3YGX9</accession>
<dbReference type="SUPFAM" id="SSF55729">
    <property type="entry name" value="Acyl-CoA N-acyltransferases (Nat)"/>
    <property type="match status" value="1"/>
</dbReference>
<organism evidence="4 5">
    <name type="scientific">Paractinoplanes deccanensis</name>
    <dbReference type="NCBI Taxonomy" id="113561"/>
    <lineage>
        <taxon>Bacteria</taxon>
        <taxon>Bacillati</taxon>
        <taxon>Actinomycetota</taxon>
        <taxon>Actinomycetes</taxon>
        <taxon>Micromonosporales</taxon>
        <taxon>Micromonosporaceae</taxon>
        <taxon>Paractinoplanes</taxon>
    </lineage>
</organism>
<dbReference type="Proteomes" id="UP000609879">
    <property type="component" value="Unassembled WGS sequence"/>
</dbReference>
<sequence length="162" mass="17857">MTVTVHEVSPSDRDLVKTLLTRSWGTPIMVAHGVRYDASTLPALLARRDGEPVGLLTYRVDESGFEIASFDAFARREGIGTLLLGAAVDKAREHGAARVWLITTNDNLDAIRFYQRRGMRLVAVSPGAVDESRRIKPSIPLVGDYGIEIHDELTLELRLSGM</sequence>
<keyword evidence="5" id="KW-1185">Reference proteome</keyword>
<protein>
    <submittedName>
        <fullName evidence="4">N-acetyltransferase</fullName>
    </submittedName>
</protein>
<evidence type="ECO:0000313" key="5">
    <source>
        <dbReference type="Proteomes" id="UP000609879"/>
    </source>
</evidence>
<gene>
    <name evidence="4" type="ORF">Ade02nite_78600</name>
</gene>
<dbReference type="CDD" id="cd04301">
    <property type="entry name" value="NAT_SF"/>
    <property type="match status" value="1"/>
</dbReference>
<name>A0ABQ3YGX9_9ACTN</name>
<keyword evidence="2" id="KW-0012">Acyltransferase</keyword>
<evidence type="ECO:0000259" key="3">
    <source>
        <dbReference type="PROSITE" id="PS51186"/>
    </source>
</evidence>
<dbReference type="RefSeq" id="WP_203775144.1">
    <property type="nucleotide sequence ID" value="NZ_BAAABO010000011.1"/>
</dbReference>
<dbReference type="InterPro" id="IPR016181">
    <property type="entry name" value="Acyl_CoA_acyltransferase"/>
</dbReference>
<dbReference type="PROSITE" id="PS51186">
    <property type="entry name" value="GNAT"/>
    <property type="match status" value="1"/>
</dbReference>